<evidence type="ECO:0000313" key="11">
    <source>
        <dbReference type="Proteomes" id="UP000324282"/>
    </source>
</evidence>
<evidence type="ECO:0000256" key="7">
    <source>
        <dbReference type="ARBA" id="ARBA00023136"/>
    </source>
</evidence>
<feature type="transmembrane region" description="Helical" evidence="8">
    <location>
        <begin position="365"/>
        <end position="382"/>
    </location>
</feature>
<evidence type="ECO:0000256" key="3">
    <source>
        <dbReference type="ARBA" id="ARBA00022448"/>
    </source>
</evidence>
<feature type="transmembrane region" description="Helical" evidence="8">
    <location>
        <begin position="247"/>
        <end position="268"/>
    </location>
</feature>
<feature type="transmembrane region" description="Helical" evidence="8">
    <location>
        <begin position="303"/>
        <end position="322"/>
    </location>
</feature>
<dbReference type="PANTHER" id="PTHR30294:SF38">
    <property type="entry name" value="TRANSPORT PERMEASE PROTEIN"/>
    <property type="match status" value="1"/>
</dbReference>
<dbReference type="InterPro" id="IPR047817">
    <property type="entry name" value="ABC2_TM_bact-type"/>
</dbReference>
<dbReference type="Pfam" id="PF12698">
    <property type="entry name" value="ABC2_membrane_3"/>
    <property type="match status" value="1"/>
</dbReference>
<evidence type="ECO:0000256" key="6">
    <source>
        <dbReference type="ARBA" id="ARBA00022989"/>
    </source>
</evidence>
<keyword evidence="6 8" id="KW-1133">Transmembrane helix</keyword>
<dbReference type="EMBL" id="VNHQ01000013">
    <property type="protein sequence ID" value="TYP64400.1"/>
    <property type="molecule type" value="Genomic_DNA"/>
</dbReference>
<reference evidence="10 11" key="1">
    <citation type="submission" date="2019-07" db="EMBL/GenBank/DDBJ databases">
        <title>Deep subsurface shale carbon reservoir microbial communities from Ohio and West Virginia, USA.</title>
        <authorList>
            <person name="Wrighton K."/>
        </authorList>
    </citation>
    <scope>NUCLEOTIDE SEQUENCE [LARGE SCALE GENOMIC DNA]</scope>
    <source>
        <strain evidence="10 11">NP_8Ht</strain>
    </source>
</reference>
<organism evidence="10 11">
    <name type="scientific">Stutzerimonas stutzeri</name>
    <name type="common">Pseudomonas stutzeri</name>
    <dbReference type="NCBI Taxonomy" id="316"/>
    <lineage>
        <taxon>Bacteria</taxon>
        <taxon>Pseudomonadati</taxon>
        <taxon>Pseudomonadota</taxon>
        <taxon>Gammaproteobacteria</taxon>
        <taxon>Pseudomonadales</taxon>
        <taxon>Pseudomonadaceae</taxon>
        <taxon>Stutzerimonas</taxon>
    </lineage>
</organism>
<feature type="domain" description="ABC transmembrane type-2" evidence="9">
    <location>
        <begin position="150"/>
        <end position="385"/>
    </location>
</feature>
<protein>
    <submittedName>
        <fullName evidence="10">ABC-2 type transport system permease protein</fullName>
    </submittedName>
</protein>
<feature type="transmembrane region" description="Helical" evidence="8">
    <location>
        <begin position="221"/>
        <end position="241"/>
    </location>
</feature>
<evidence type="ECO:0000256" key="2">
    <source>
        <dbReference type="ARBA" id="ARBA00007783"/>
    </source>
</evidence>
<name>A0A5S5BEA6_STUST</name>
<evidence type="ECO:0000313" key="10">
    <source>
        <dbReference type="EMBL" id="TYP64400.1"/>
    </source>
</evidence>
<dbReference type="PANTHER" id="PTHR30294">
    <property type="entry name" value="MEMBRANE COMPONENT OF ABC TRANSPORTER YHHJ-RELATED"/>
    <property type="match status" value="1"/>
</dbReference>
<keyword evidence="7 8" id="KW-0472">Membrane</keyword>
<feature type="transmembrane region" description="Helical" evidence="8">
    <location>
        <begin position="21"/>
        <end position="40"/>
    </location>
</feature>
<evidence type="ECO:0000259" key="9">
    <source>
        <dbReference type="PROSITE" id="PS51012"/>
    </source>
</evidence>
<dbReference type="PROSITE" id="PS51012">
    <property type="entry name" value="ABC_TM2"/>
    <property type="match status" value="1"/>
</dbReference>
<accession>A0A5S5BEA6</accession>
<evidence type="ECO:0000256" key="1">
    <source>
        <dbReference type="ARBA" id="ARBA00004651"/>
    </source>
</evidence>
<comment type="caution">
    <text evidence="10">The sequence shown here is derived from an EMBL/GenBank/DDBJ whole genome shotgun (WGS) entry which is preliminary data.</text>
</comment>
<dbReference type="Proteomes" id="UP000324282">
    <property type="component" value="Unassembled WGS sequence"/>
</dbReference>
<dbReference type="InterPro" id="IPR051449">
    <property type="entry name" value="ABC-2_transporter_component"/>
</dbReference>
<sequence>MKLWALVRKEWLLLTRDYHALGVLFLMPVLFVLLMASALGEINQDRLPALRLAVEVPSPGEESAFFDAALRQQLDDSDVVDGTDEAIPRIRLADKFAEQLLDTERVSLSLIFPASSDAMTRQRLRSAAEVALAQTRLMVFLLDNGELDPDAPLKERLELIRQRTDIRVDEQIQLASGELDHRANATQHSVPAWLIFGMFFVMLPMANSFQREQQSGTLLRFRSLGLGMGTLALSKLLPYLAINLLQFVLLLAIGVWALPLLSLPALLLPGSIAGYVLLAFSLSAAACCLGLAIASLARSGEQALMLSGGINLILAAIGGVMVPKSVMPDAMARLAEVSPMSWALDAFLALLVGQGSLSDIASDCARLLMFAALVGIAALSLFKKRLNDTQWTTHG</sequence>
<keyword evidence="4" id="KW-1003">Cell membrane</keyword>
<keyword evidence="3" id="KW-0813">Transport</keyword>
<dbReference type="GO" id="GO:0005886">
    <property type="term" value="C:plasma membrane"/>
    <property type="evidence" value="ECO:0007669"/>
    <property type="project" value="UniProtKB-SubCell"/>
</dbReference>
<feature type="transmembrane region" description="Helical" evidence="8">
    <location>
        <begin position="275"/>
        <end position="297"/>
    </location>
</feature>
<keyword evidence="5 8" id="KW-0812">Transmembrane</keyword>
<proteinExistence type="inferred from homology"/>
<dbReference type="OrthoDB" id="266913at2"/>
<dbReference type="GO" id="GO:0140359">
    <property type="term" value="F:ABC-type transporter activity"/>
    <property type="evidence" value="ECO:0007669"/>
    <property type="project" value="InterPro"/>
</dbReference>
<gene>
    <name evidence="10" type="ORF">A9A72_1231187</name>
</gene>
<dbReference type="AlphaFoldDB" id="A0A5S5BEA6"/>
<dbReference type="InterPro" id="IPR013525">
    <property type="entry name" value="ABC2_TM"/>
</dbReference>
<evidence type="ECO:0000256" key="4">
    <source>
        <dbReference type="ARBA" id="ARBA00022475"/>
    </source>
</evidence>
<evidence type="ECO:0000256" key="8">
    <source>
        <dbReference type="SAM" id="Phobius"/>
    </source>
</evidence>
<evidence type="ECO:0000256" key="5">
    <source>
        <dbReference type="ARBA" id="ARBA00022692"/>
    </source>
</evidence>
<dbReference type="RefSeq" id="WP_148925897.1">
    <property type="nucleotide sequence ID" value="NZ_VNHQ01000013.1"/>
</dbReference>
<comment type="subcellular location">
    <subcellularLocation>
        <location evidence="1">Cell membrane</location>
        <topology evidence="1">Multi-pass membrane protein</topology>
    </subcellularLocation>
</comment>
<comment type="similarity">
    <text evidence="2">Belongs to the ABC-2 integral membrane protein family.</text>
</comment>
<feature type="transmembrane region" description="Helical" evidence="8">
    <location>
        <begin position="190"/>
        <end position="209"/>
    </location>
</feature>